<dbReference type="InterPro" id="IPR051266">
    <property type="entry name" value="CLCR"/>
</dbReference>
<dbReference type="Pfam" id="PF00092">
    <property type="entry name" value="VWA"/>
    <property type="match status" value="1"/>
</dbReference>
<keyword evidence="5" id="KW-1185">Reference proteome</keyword>
<dbReference type="PANTHER" id="PTHR10579">
    <property type="entry name" value="CALCIUM-ACTIVATED CHLORIDE CHANNEL REGULATOR"/>
    <property type="match status" value="1"/>
</dbReference>
<accession>A0ABV6LJ84</accession>
<dbReference type="SMART" id="SM00327">
    <property type="entry name" value="VWA"/>
    <property type="match status" value="1"/>
</dbReference>
<feature type="compositionally biased region" description="Basic and acidic residues" evidence="1">
    <location>
        <begin position="189"/>
        <end position="214"/>
    </location>
</feature>
<feature type="chain" id="PRO_5045769481" evidence="2">
    <location>
        <begin position="30"/>
        <end position="1221"/>
    </location>
</feature>
<evidence type="ECO:0000256" key="1">
    <source>
        <dbReference type="SAM" id="MobiDB-lite"/>
    </source>
</evidence>
<evidence type="ECO:0000313" key="4">
    <source>
        <dbReference type="EMBL" id="MFC0522444.1"/>
    </source>
</evidence>
<feature type="region of interest" description="Disordered" evidence="1">
    <location>
        <begin position="189"/>
        <end position="216"/>
    </location>
</feature>
<reference evidence="4 5" key="1">
    <citation type="submission" date="2024-09" db="EMBL/GenBank/DDBJ databases">
        <authorList>
            <person name="Sun Q."/>
            <person name="Mori K."/>
        </authorList>
    </citation>
    <scope>NUCLEOTIDE SEQUENCE [LARGE SCALE GENOMIC DNA]</scope>
    <source>
        <strain evidence="4 5">NCAIM B.02529</strain>
    </source>
</reference>
<dbReference type="EMBL" id="JBHLTP010000003">
    <property type="protein sequence ID" value="MFC0522444.1"/>
    <property type="molecule type" value="Genomic_DNA"/>
</dbReference>
<dbReference type="Proteomes" id="UP001589836">
    <property type="component" value="Unassembled WGS sequence"/>
</dbReference>
<dbReference type="InterPro" id="IPR002035">
    <property type="entry name" value="VWF_A"/>
</dbReference>
<evidence type="ECO:0000313" key="5">
    <source>
        <dbReference type="Proteomes" id="UP001589836"/>
    </source>
</evidence>
<feature type="signal peptide" evidence="2">
    <location>
        <begin position="1"/>
        <end position="29"/>
    </location>
</feature>
<sequence length="1221" mass="135648">MSVPKRICYSFCFLLVISLLIGVPQGESATKEDILVEMDEAPQYNISDNRSYTASKDYKFSQSFSIAGNPTVVTKSAAFVEGFSMSGTPTMTIQGDAYFFERISISGTPDFTVRNHVHLYGGGMLTGNSEWKVEKDLYLEEDQDFSFKGNNSHICVEGTIYYSGEKPDYVHEGPCTGNGMYASKVENKNGETEKNIEEEIEKGSPDGTSDDKRKPSLHATLFPSQKSIIKPVNGPAEGFVQLEVSPEGALSSERRQPIDVAFVFDVSGSMNDGSKLSDTKAALTNAVNEFQENGHPDDRFAFIPFSSDVGKVDIISRTSYGVKYENTDIVELTKNLDAINTFAKELVAYGGTNYTQALEKANTVFEGSGRTKSVIFLTDGEPTESQGTDIVKHEKWVKVGEDCRWTLFGRWCEDIYDREEITIEAPHRYTIYTNNTTKVEYLYDGSWRRRYDLTYSQIKASIEGHIVDAAKRLAANNIKLYSVGFGEKENVDMSFLEEISSYTGGRASHATTAFIKSEINKISKEINELAISQINMRVRLPKNVSIQSGSNATLEGDYAVIRLEDISFTEEGALKDVYQHNLPLSFSKAGSYSFDDLQFSYVDVEGERQNHKLDPFSITVVEKAAPGFNGAASFREGEAVESLRNIRDETGNLEINNTFTVDYALQAIGGIGEGELRELVLYQPLPSGILPKDQSIPVVQENGITYAKLSLQNTVAYHGQLSNEKPESIDLMEGNNTNKQLGFTSISLIETNQDNWKLELVTNQNYNRDYNVELVFADETSTYITGLEGNSIWKEAYQLKPVSIRIHTTGEVSYTPEKLSASLPLEAVGAVTTRLPAAEIRYVDSSAGRLMNQLGQPNETVHYEVWLEHEANDFYTLYKTLQDGMITKLAGNTEATSKFVAIAAPYPGIVTDIMYGKNQASIQVTYLDGVKRIINLAPVITAQNEQGESYQVPIASSPFFEWTGDQFSFQQQPNNLIPPTKEVSYQYEVFNKSGDLVDSGFLSKEKSYEAVRSFQPLYQQVVVTAKGGFADSSKQAEFVVQSKMQAPTNVTFQKDNYYMSVGETRDFLSELLFTPADNVIKDVTWSIRDNEGEIVSQDESTLKANKPGFVTLVVDTKSTEPVGVPVEVTQPTLGTVSMSLGEKRSFESLHQQLQRNNSLLHQTKIVNWDVVQSHIVSIIDSESALAAKKLGSTEIVLTLDSGIKASLTIQVTTEQNKHNKW</sequence>
<feature type="domain" description="VWFA" evidence="3">
    <location>
        <begin position="259"/>
        <end position="529"/>
    </location>
</feature>
<dbReference type="Gene3D" id="3.40.50.410">
    <property type="entry name" value="von Willebrand factor, type A domain"/>
    <property type="match status" value="1"/>
</dbReference>
<dbReference type="PROSITE" id="PS50234">
    <property type="entry name" value="VWFA"/>
    <property type="match status" value="1"/>
</dbReference>
<gene>
    <name evidence="4" type="ORF">ACFFGV_02420</name>
</gene>
<evidence type="ECO:0000259" key="3">
    <source>
        <dbReference type="PROSITE" id="PS50234"/>
    </source>
</evidence>
<dbReference type="SUPFAM" id="SSF53300">
    <property type="entry name" value="vWA-like"/>
    <property type="match status" value="1"/>
</dbReference>
<proteinExistence type="predicted"/>
<evidence type="ECO:0000256" key="2">
    <source>
        <dbReference type="SAM" id="SignalP"/>
    </source>
</evidence>
<dbReference type="InterPro" id="IPR036465">
    <property type="entry name" value="vWFA_dom_sf"/>
</dbReference>
<protein>
    <submittedName>
        <fullName evidence="4">VWA domain-containing protein</fullName>
    </submittedName>
</protein>
<dbReference type="PANTHER" id="PTHR10579:SF43">
    <property type="entry name" value="ZINC FINGER (C3HC4-TYPE RING FINGER) FAMILY PROTEIN"/>
    <property type="match status" value="1"/>
</dbReference>
<comment type="caution">
    <text evidence="4">The sequence shown here is derived from an EMBL/GenBank/DDBJ whole genome shotgun (WGS) entry which is preliminary data.</text>
</comment>
<name>A0ABV6LJ84_9BACI</name>
<dbReference type="CDD" id="cd00198">
    <property type="entry name" value="vWFA"/>
    <property type="match status" value="1"/>
</dbReference>
<keyword evidence="2" id="KW-0732">Signal</keyword>
<organism evidence="4 5">
    <name type="scientific">Pontibacillus salicampi</name>
    <dbReference type="NCBI Taxonomy" id="1449801"/>
    <lineage>
        <taxon>Bacteria</taxon>
        <taxon>Bacillati</taxon>
        <taxon>Bacillota</taxon>
        <taxon>Bacilli</taxon>
        <taxon>Bacillales</taxon>
        <taxon>Bacillaceae</taxon>
        <taxon>Pontibacillus</taxon>
    </lineage>
</organism>
<dbReference type="RefSeq" id="WP_377344975.1">
    <property type="nucleotide sequence ID" value="NZ_JBHLTP010000003.1"/>
</dbReference>